<dbReference type="STRING" id="64571.A0A1Y2GVY4"/>
<dbReference type="InterPro" id="IPR001370">
    <property type="entry name" value="BIR_rpt"/>
</dbReference>
<feature type="compositionally biased region" description="Basic and acidic residues" evidence="3">
    <location>
        <begin position="1025"/>
        <end position="1036"/>
    </location>
</feature>
<name>A0A1Y2GVY4_9FUNG</name>
<dbReference type="PANTHER" id="PTHR46771:SF5">
    <property type="entry name" value="DETERIN"/>
    <property type="match status" value="1"/>
</dbReference>
<feature type="compositionally biased region" description="Basic residues" evidence="3">
    <location>
        <begin position="525"/>
        <end position="538"/>
    </location>
</feature>
<feature type="compositionally biased region" description="Low complexity" evidence="3">
    <location>
        <begin position="398"/>
        <end position="413"/>
    </location>
</feature>
<accession>A0A1Y2GVY4</accession>
<dbReference type="AlphaFoldDB" id="A0A1Y2GVY4"/>
<protein>
    <recommendedName>
        <fullName evidence="6">Protein bir1</fullName>
    </recommendedName>
</protein>
<feature type="compositionally biased region" description="Polar residues" evidence="3">
    <location>
        <begin position="227"/>
        <end position="248"/>
    </location>
</feature>
<feature type="compositionally biased region" description="Basic and acidic residues" evidence="3">
    <location>
        <begin position="421"/>
        <end position="448"/>
    </location>
</feature>
<comment type="caution">
    <text evidence="4">The sequence shown here is derived from an EMBL/GenBank/DDBJ whole genome shotgun (WGS) entry which is preliminary data.</text>
</comment>
<feature type="compositionally biased region" description="Basic and acidic residues" evidence="3">
    <location>
        <begin position="1074"/>
        <end position="1119"/>
    </location>
</feature>
<dbReference type="PROSITE" id="PS50143">
    <property type="entry name" value="BIR_REPEAT_2"/>
    <property type="match status" value="2"/>
</dbReference>
<dbReference type="Gene3D" id="1.10.1170.10">
    <property type="entry name" value="Inhibitor Of Apoptosis Protein (2mihbC-IAP-1), Chain A"/>
    <property type="match status" value="2"/>
</dbReference>
<evidence type="ECO:0008006" key="6">
    <source>
        <dbReference type="Google" id="ProtNLM"/>
    </source>
</evidence>
<dbReference type="GeneID" id="33563234"/>
<feature type="compositionally biased region" description="Low complexity" evidence="3">
    <location>
        <begin position="376"/>
        <end position="388"/>
    </location>
</feature>
<proteinExistence type="predicted"/>
<dbReference type="SMART" id="SM00238">
    <property type="entry name" value="BIR"/>
    <property type="match status" value="2"/>
</dbReference>
<dbReference type="InParanoid" id="A0A1Y2GVY4"/>
<keyword evidence="1" id="KW-0479">Metal-binding</keyword>
<feature type="compositionally biased region" description="Polar residues" evidence="3">
    <location>
        <begin position="680"/>
        <end position="695"/>
    </location>
</feature>
<dbReference type="Proteomes" id="UP000193648">
    <property type="component" value="Unassembled WGS sequence"/>
</dbReference>
<gene>
    <name evidence="4" type="ORF">BCR41DRAFT_320256</name>
</gene>
<dbReference type="OrthoDB" id="2196114at2759"/>
<dbReference type="Pfam" id="PF00653">
    <property type="entry name" value="BIR"/>
    <property type="match status" value="2"/>
</dbReference>
<feature type="compositionally biased region" description="Basic and acidic residues" evidence="3">
    <location>
        <begin position="488"/>
        <end position="499"/>
    </location>
</feature>
<evidence type="ECO:0000256" key="2">
    <source>
        <dbReference type="ARBA" id="ARBA00022833"/>
    </source>
</evidence>
<reference evidence="4 5" key="1">
    <citation type="submission" date="2016-07" db="EMBL/GenBank/DDBJ databases">
        <title>Pervasive Adenine N6-methylation of Active Genes in Fungi.</title>
        <authorList>
            <consortium name="DOE Joint Genome Institute"/>
            <person name="Mondo S.J."/>
            <person name="Dannebaum R.O."/>
            <person name="Kuo R.C."/>
            <person name="Labutti K."/>
            <person name="Haridas S."/>
            <person name="Kuo A."/>
            <person name="Salamov A."/>
            <person name="Ahrendt S.R."/>
            <person name="Lipzen A."/>
            <person name="Sullivan W."/>
            <person name="Andreopoulos W.B."/>
            <person name="Clum A."/>
            <person name="Lindquist E."/>
            <person name="Daum C."/>
            <person name="Ramamoorthy G.K."/>
            <person name="Gryganskyi A."/>
            <person name="Culley D."/>
            <person name="Magnuson J.K."/>
            <person name="James T.Y."/>
            <person name="O'Malley M.A."/>
            <person name="Stajich J.E."/>
            <person name="Spatafora J.W."/>
            <person name="Visel A."/>
            <person name="Grigoriev I.V."/>
        </authorList>
    </citation>
    <scope>NUCLEOTIDE SEQUENCE [LARGE SCALE GENOMIC DNA]</scope>
    <source>
        <strain evidence="4 5">NRRL 3116</strain>
    </source>
</reference>
<feature type="compositionally biased region" description="Polar residues" evidence="3">
    <location>
        <begin position="278"/>
        <end position="290"/>
    </location>
</feature>
<dbReference type="CDD" id="cd00022">
    <property type="entry name" value="BIR"/>
    <property type="match status" value="2"/>
</dbReference>
<sequence length="1181" mass="130737">MQSADARLKSFTHRTRTWPFLNDDCNANPTKLADAGFYWKPYSTSPDNVVCFLCEKSLDGWVETDNPYEEHLNHSRWCGWAIVKSVPLVEEGELPFRWDDENELPKGERMTKARLETFGKWWPYEKVKGWYGTTRRMANAGFFYAPTDDSNDNVQCPYCHLGLDGWEAKDDPIHEHQRRNPTCPFFATRAAAPTKASSAKATKAKKKDIASTDYHHSNEQHSGLVPSRTQRNQSASQENQEVPKSTRVSRMLRASSSSAPPKPLLNNNDCRSRESSQSKHSVLKPSTQKISSEERLPSQPRSVEFDIFKASLGPKTSSSNRKPPIEEMEGNEEVEIFRRQKQRSQTEDFQQSVWPRVSLMDITSTSLPEMETIGPSLSQSSSSSSASAQKRRQREYSNEASSQESVSSRISVVIPKRRRLAKTEQFKIDSEGKSDESQKKNEWARPEDEIGPDVSNTEDIEDKTAKTSSPPSKTAPWERKLKCQSPDKNQKLSKVHDQGLDVSDAATAAPKKRNRSKKATQVASRSKKPSAHLTKRVLRSAALLKSPSKKSTKTLIEIFELPDEPNDDRDKQPPIAGSGISSEPVTVRTPPAPSPATPPILTNDEVLSTTTGVASSLPPTTGSTLHMTMDIDVEPEDLLIAEPPALTTDSVVKDSRMDQVTTRAPETAEVSEPTPVAKETPSNAQDILPVPSNSSLHSDIDGKDMANMAETQDVSSVVSDHMKDNLGLSSTPPSTPKRGQAVSMQDIVNARVVIVDHATPNKRVASSIDLEGWEDEDRRGSAETYATSPFVTPTKWHMDGMLSTSTPNARESLVQPALTFTPKQRIKDMVGGMSGDILQSPRAKLSTGRKTHRSSPFSPAVKQQRLIDRLENLMNENDSSGVLAVAENALNEEMKQLRRSQNKGRKLAVSATVSEEATEPAMEARQDTSFSTQQFEVANSNDNSPIQTPVRNTTANLLKESTVPVTPTHKTPLPISNVISAIGAASRRNNQGAVSPFVRTPAKKTIDLLALADLEVRGSSTGKGTGRERSMAKTELQEPASENPFIVTSQSSPLDSLQKMDKSKKALAFSQRLDSVEKGDEGEGGKKVKDEDQQRRSGSDKPPDLSSHRFHPDPAENERRMKLSHVCGLTESELKMTVEEFHRAVLEDQVRQLELIGEAWIQRFQEESDRVRSALLDDGML</sequence>
<evidence type="ECO:0000313" key="4">
    <source>
        <dbReference type="EMBL" id="ORZ22864.1"/>
    </source>
</evidence>
<feature type="compositionally biased region" description="Polar residues" evidence="3">
    <location>
        <begin position="1046"/>
        <end position="1055"/>
    </location>
</feature>
<dbReference type="GO" id="GO:0046872">
    <property type="term" value="F:metal ion binding"/>
    <property type="evidence" value="ECO:0007669"/>
    <property type="project" value="UniProtKB-KW"/>
</dbReference>
<keyword evidence="5" id="KW-1185">Reference proteome</keyword>
<feature type="region of interest" description="Disordered" evidence="3">
    <location>
        <begin position="896"/>
        <end position="930"/>
    </location>
</feature>
<dbReference type="RefSeq" id="XP_021883418.1">
    <property type="nucleotide sequence ID" value="XM_022021390.1"/>
</dbReference>
<dbReference type="FunCoup" id="A0A1Y2GVY4">
    <property type="interactions" value="129"/>
</dbReference>
<feature type="region of interest" description="Disordered" evidence="3">
    <location>
        <begin position="652"/>
        <end position="695"/>
    </location>
</feature>
<organism evidence="4 5">
    <name type="scientific">Lobosporangium transversale</name>
    <dbReference type="NCBI Taxonomy" id="64571"/>
    <lineage>
        <taxon>Eukaryota</taxon>
        <taxon>Fungi</taxon>
        <taxon>Fungi incertae sedis</taxon>
        <taxon>Mucoromycota</taxon>
        <taxon>Mortierellomycotina</taxon>
        <taxon>Mortierellomycetes</taxon>
        <taxon>Mortierellales</taxon>
        <taxon>Mortierellaceae</taxon>
        <taxon>Lobosporangium</taxon>
    </lineage>
</organism>
<evidence type="ECO:0000256" key="1">
    <source>
        <dbReference type="ARBA" id="ARBA00022723"/>
    </source>
</evidence>
<evidence type="ECO:0000313" key="5">
    <source>
        <dbReference type="Proteomes" id="UP000193648"/>
    </source>
</evidence>
<feature type="region of interest" description="Disordered" evidence="3">
    <location>
        <begin position="839"/>
        <end position="861"/>
    </location>
</feature>
<dbReference type="PANTHER" id="PTHR46771">
    <property type="entry name" value="DETERIN"/>
    <property type="match status" value="1"/>
</dbReference>
<feature type="compositionally biased region" description="Low complexity" evidence="3">
    <location>
        <begin position="191"/>
        <end position="201"/>
    </location>
</feature>
<dbReference type="InterPro" id="IPR051190">
    <property type="entry name" value="Baculoviral_IAP"/>
</dbReference>
<dbReference type="EMBL" id="MCFF01000010">
    <property type="protein sequence ID" value="ORZ22864.1"/>
    <property type="molecule type" value="Genomic_DNA"/>
</dbReference>
<evidence type="ECO:0000256" key="3">
    <source>
        <dbReference type="SAM" id="MobiDB-lite"/>
    </source>
</evidence>
<feature type="compositionally biased region" description="Polar residues" evidence="3">
    <location>
        <begin position="605"/>
        <end position="625"/>
    </location>
</feature>
<feature type="compositionally biased region" description="Basic residues" evidence="3">
    <location>
        <begin position="897"/>
        <end position="906"/>
    </location>
</feature>
<feature type="region of interest" description="Disordered" evidence="3">
    <location>
        <begin position="1018"/>
        <end position="1119"/>
    </location>
</feature>
<keyword evidence="2" id="KW-0862">Zinc</keyword>
<dbReference type="SUPFAM" id="SSF57924">
    <property type="entry name" value="Inhibitor of apoptosis (IAP) repeat"/>
    <property type="match status" value="2"/>
</dbReference>
<feature type="compositionally biased region" description="Basic and acidic residues" evidence="3">
    <location>
        <begin position="207"/>
        <end position="219"/>
    </location>
</feature>
<feature type="region of interest" description="Disordered" evidence="3">
    <location>
        <begin position="191"/>
        <end position="625"/>
    </location>
</feature>